<evidence type="ECO:0000313" key="3">
    <source>
        <dbReference type="EMBL" id="KAF3859245.1"/>
    </source>
</evidence>
<evidence type="ECO:0000259" key="2">
    <source>
        <dbReference type="Pfam" id="PF13837"/>
    </source>
</evidence>
<protein>
    <recommendedName>
        <fullName evidence="2">Myb/SANT-like DNA-binding domain-containing protein</fullName>
    </recommendedName>
</protein>
<dbReference type="OrthoDB" id="10261408at2759"/>
<dbReference type="Pfam" id="PF13837">
    <property type="entry name" value="Myb_DNA-bind_4"/>
    <property type="match status" value="1"/>
</dbReference>
<sequence length="310" mass="36098">MENEDHDYTSTTYNKVCPVEYTYKMSVKEIEDFVKLRVKNNNLFSGKRNTSMWAWRAILKHMRLHYQMTHIQASKKWENLKKRYKGLKNPPAGVKVYPEGWPFFNVMDDAMEGRLDGDTPLLEALPRSANFPSISKRKRRKIPMVPSSSMASIAGGPEIEVTLNGDEDEEATEDGSIMQEMEHERDLMKSEKRVMEREQQVLQRERAVLDREIAALDRERASLERERAIIEREKALLEREKVMLDRDREAVRQDRLALEREKARLERRSAPRERTEDVQKTAASGKTQMSQTGRSSSSTCLKNLLKTFDS</sequence>
<feature type="compositionally biased region" description="Basic and acidic residues" evidence="1">
    <location>
        <begin position="261"/>
        <end position="279"/>
    </location>
</feature>
<feature type="domain" description="Myb/SANT-like DNA-binding" evidence="2">
    <location>
        <begin position="26"/>
        <end position="109"/>
    </location>
</feature>
<reference evidence="3 4" key="1">
    <citation type="submission" date="2020-03" db="EMBL/GenBank/DDBJ databases">
        <title>Dissostichus mawsoni Genome sequencing and assembly.</title>
        <authorList>
            <person name="Park H."/>
        </authorList>
    </citation>
    <scope>NUCLEOTIDE SEQUENCE [LARGE SCALE GENOMIC DNA]</scope>
    <source>
        <strain evidence="3">DM0001</strain>
        <tissue evidence="3">Muscle</tissue>
    </source>
</reference>
<accession>A0A7J5ZBS6</accession>
<dbReference type="EMBL" id="JAAKFY010000003">
    <property type="protein sequence ID" value="KAF3859245.1"/>
    <property type="molecule type" value="Genomic_DNA"/>
</dbReference>
<feature type="compositionally biased region" description="Polar residues" evidence="1">
    <location>
        <begin position="281"/>
        <end position="299"/>
    </location>
</feature>
<evidence type="ECO:0000256" key="1">
    <source>
        <dbReference type="SAM" id="MobiDB-lite"/>
    </source>
</evidence>
<keyword evidence="4" id="KW-1185">Reference proteome</keyword>
<feature type="region of interest" description="Disordered" evidence="1">
    <location>
        <begin position="261"/>
        <end position="299"/>
    </location>
</feature>
<name>A0A7J5ZBS6_DISMA</name>
<evidence type="ECO:0000313" key="4">
    <source>
        <dbReference type="Proteomes" id="UP000518266"/>
    </source>
</evidence>
<dbReference type="Gene3D" id="1.10.10.60">
    <property type="entry name" value="Homeodomain-like"/>
    <property type="match status" value="1"/>
</dbReference>
<gene>
    <name evidence="3" type="ORF">F7725_021644</name>
</gene>
<dbReference type="Proteomes" id="UP000518266">
    <property type="component" value="Unassembled WGS sequence"/>
</dbReference>
<organism evidence="3 4">
    <name type="scientific">Dissostichus mawsoni</name>
    <name type="common">Antarctic cod</name>
    <dbReference type="NCBI Taxonomy" id="36200"/>
    <lineage>
        <taxon>Eukaryota</taxon>
        <taxon>Metazoa</taxon>
        <taxon>Chordata</taxon>
        <taxon>Craniata</taxon>
        <taxon>Vertebrata</taxon>
        <taxon>Euteleostomi</taxon>
        <taxon>Actinopterygii</taxon>
        <taxon>Neopterygii</taxon>
        <taxon>Teleostei</taxon>
        <taxon>Neoteleostei</taxon>
        <taxon>Acanthomorphata</taxon>
        <taxon>Eupercaria</taxon>
        <taxon>Perciformes</taxon>
        <taxon>Notothenioidei</taxon>
        <taxon>Nototheniidae</taxon>
        <taxon>Dissostichus</taxon>
    </lineage>
</organism>
<proteinExistence type="predicted"/>
<dbReference type="AlphaFoldDB" id="A0A7J5ZBS6"/>
<dbReference type="InterPro" id="IPR044822">
    <property type="entry name" value="Myb_DNA-bind_4"/>
</dbReference>
<comment type="caution">
    <text evidence="3">The sequence shown here is derived from an EMBL/GenBank/DDBJ whole genome shotgun (WGS) entry which is preliminary data.</text>
</comment>